<keyword evidence="7" id="KW-1185">Reference proteome</keyword>
<dbReference type="Pfam" id="PF07602">
    <property type="entry name" value="DUF1565"/>
    <property type="match status" value="1"/>
</dbReference>
<comment type="subcellular location">
    <subcellularLocation>
        <location evidence="1">Secreted</location>
    </subcellularLocation>
</comment>
<dbReference type="Proteomes" id="UP000000644">
    <property type="component" value="Chromosome"/>
</dbReference>
<dbReference type="Gene3D" id="2.160.20.10">
    <property type="entry name" value="Single-stranded right-handed beta-helix, Pectin lyase-like"/>
    <property type="match status" value="1"/>
</dbReference>
<evidence type="ECO:0000259" key="5">
    <source>
        <dbReference type="Pfam" id="PF13229"/>
    </source>
</evidence>
<keyword evidence="3" id="KW-0732">Signal</keyword>
<name>A1VRY5_POLNA</name>
<evidence type="ECO:0000313" key="6">
    <source>
        <dbReference type="EMBL" id="ABM38413.1"/>
    </source>
</evidence>
<dbReference type="InterPro" id="IPR006626">
    <property type="entry name" value="PbH1"/>
</dbReference>
<evidence type="ECO:0000313" key="7">
    <source>
        <dbReference type="Proteomes" id="UP000000644"/>
    </source>
</evidence>
<dbReference type="AlphaFoldDB" id="A1VRY5"/>
<dbReference type="Pfam" id="PF13229">
    <property type="entry name" value="Beta_helix"/>
    <property type="match status" value="1"/>
</dbReference>
<evidence type="ECO:0000256" key="1">
    <source>
        <dbReference type="ARBA" id="ARBA00004613"/>
    </source>
</evidence>
<dbReference type="InterPro" id="IPR052052">
    <property type="entry name" value="Polysaccharide_Lyase_9"/>
</dbReference>
<keyword evidence="2" id="KW-0964">Secreted</keyword>
<dbReference type="RefSeq" id="WP_011802484.1">
    <property type="nucleotide sequence ID" value="NC_008781.1"/>
</dbReference>
<reference evidence="7" key="1">
    <citation type="journal article" date="2009" name="Environ. Microbiol.">
        <title>The genome of Polaromonas naphthalenivorans strain CJ2, isolated from coal tar-contaminated sediment, reveals physiological and metabolic versatility and evolution through extensive horizontal gene transfer.</title>
        <authorList>
            <person name="Yagi J.M."/>
            <person name="Sims D."/>
            <person name="Brettin T."/>
            <person name="Bruce D."/>
            <person name="Madsen E.L."/>
        </authorList>
    </citation>
    <scope>NUCLEOTIDE SEQUENCE [LARGE SCALE GENOMIC DNA]</scope>
    <source>
        <strain evidence="7">CJ2</strain>
    </source>
</reference>
<dbReference type="PANTHER" id="PTHR40088">
    <property type="entry name" value="PECTATE LYASE (EUROFUNG)"/>
    <property type="match status" value="1"/>
</dbReference>
<dbReference type="SUPFAM" id="SSF51126">
    <property type="entry name" value="Pectin lyase-like"/>
    <property type="match status" value="1"/>
</dbReference>
<organism evidence="6 7">
    <name type="scientific">Polaromonas naphthalenivorans (strain CJ2)</name>
    <dbReference type="NCBI Taxonomy" id="365044"/>
    <lineage>
        <taxon>Bacteria</taxon>
        <taxon>Pseudomonadati</taxon>
        <taxon>Pseudomonadota</taxon>
        <taxon>Betaproteobacteria</taxon>
        <taxon>Burkholderiales</taxon>
        <taxon>Comamonadaceae</taxon>
        <taxon>Polaromonas</taxon>
    </lineage>
</organism>
<dbReference type="HOGENOM" id="CLU_751957_0_0_4"/>
<dbReference type="GO" id="GO:0016837">
    <property type="term" value="F:carbon-oxygen lyase activity, acting on polysaccharides"/>
    <property type="evidence" value="ECO:0007669"/>
    <property type="project" value="TreeGrafter"/>
</dbReference>
<evidence type="ECO:0000256" key="2">
    <source>
        <dbReference type="ARBA" id="ARBA00022525"/>
    </source>
</evidence>
<sequence length="368" mass="38948">MPNWKCARPSSEFRILRALLRRAIIVAAMLGGFTAYRDTLTIIGTPPTIHNYYVATTGSDANAGTQAAPFRTIKKAASVAKPSTTVHVAPGTYAETITSTVNGTASGRIRYVSDTKWGAKLVPAGAGANTMWKVDGGYTDIDGFQVDGNGGTSVRQGIYLTGGNSTVKNSWVHHVALNSGCDGDGGAGMVADQGRGAAFNNYDFVGNLVHDIGGSCDTIQGIYHSSSGTVKNNIVYATNYGIHLYHDDHNVDVVNNTVFGNRWYGIVYGGCENAYNNGCPTSGVNIHNNIVYDNAGGITGPNADEDTGKNSIKNNIVFGSRVYGDFELAPNAQSQVSGTISANPQFFNYVRTRFACVSKGSINRACVP</sequence>
<dbReference type="KEGG" id="pna:Pnap_3115"/>
<dbReference type="InterPro" id="IPR039448">
    <property type="entry name" value="Beta_helix"/>
</dbReference>
<dbReference type="PANTHER" id="PTHR40088:SF2">
    <property type="entry name" value="SECRETED SUGAR HYDROLASE"/>
    <property type="match status" value="1"/>
</dbReference>
<gene>
    <name evidence="6" type="ordered locus">Pnap_3115</name>
</gene>
<accession>A1VRY5</accession>
<dbReference type="GO" id="GO:0005576">
    <property type="term" value="C:extracellular region"/>
    <property type="evidence" value="ECO:0007669"/>
    <property type="project" value="UniProtKB-SubCell"/>
</dbReference>
<evidence type="ECO:0000256" key="3">
    <source>
        <dbReference type="ARBA" id="ARBA00022729"/>
    </source>
</evidence>
<dbReference type="InterPro" id="IPR011050">
    <property type="entry name" value="Pectin_lyase_fold/virulence"/>
</dbReference>
<protein>
    <recommendedName>
        <fullName evidence="8">DUF1565 domain-containing protein</fullName>
    </recommendedName>
</protein>
<dbReference type="eggNOG" id="COG3420">
    <property type="taxonomic scope" value="Bacteria"/>
</dbReference>
<evidence type="ECO:0008006" key="8">
    <source>
        <dbReference type="Google" id="ProtNLM"/>
    </source>
</evidence>
<proteinExistence type="predicted"/>
<feature type="domain" description="DUF1565" evidence="4">
    <location>
        <begin position="57"/>
        <end position="97"/>
    </location>
</feature>
<dbReference type="SMART" id="SM00710">
    <property type="entry name" value="PbH1"/>
    <property type="match status" value="4"/>
</dbReference>
<feature type="domain" description="Right handed beta helix" evidence="5">
    <location>
        <begin position="156"/>
        <end position="274"/>
    </location>
</feature>
<dbReference type="EMBL" id="CP000529">
    <property type="protein sequence ID" value="ABM38413.1"/>
    <property type="molecule type" value="Genomic_DNA"/>
</dbReference>
<dbReference type="InterPro" id="IPR012334">
    <property type="entry name" value="Pectin_lyas_fold"/>
</dbReference>
<evidence type="ECO:0000259" key="4">
    <source>
        <dbReference type="Pfam" id="PF07602"/>
    </source>
</evidence>
<dbReference type="STRING" id="365044.Pnap_3115"/>
<dbReference type="InterPro" id="IPR011459">
    <property type="entry name" value="DUF1565"/>
</dbReference>
<dbReference type="CAZy" id="PL9">
    <property type="family name" value="Polysaccharide Lyase Family 9"/>
</dbReference>